<dbReference type="PANTHER" id="PTHR30033:SF1">
    <property type="entry name" value="FLAGELLAR HOOK-ASSOCIATED PROTEIN 1"/>
    <property type="match status" value="1"/>
</dbReference>
<feature type="domain" description="Flagellar basal-body/hook protein C-terminal" evidence="8">
    <location>
        <begin position="478"/>
        <end position="518"/>
    </location>
</feature>
<evidence type="ECO:0000256" key="5">
    <source>
        <dbReference type="ARBA" id="ARBA00022525"/>
    </source>
</evidence>
<dbReference type="Proteomes" id="UP000567067">
    <property type="component" value="Unassembled WGS sequence"/>
</dbReference>
<keyword evidence="10" id="KW-0966">Cell projection</keyword>
<keyword evidence="5 7" id="KW-0964">Secreted</keyword>
<gene>
    <name evidence="7" type="primary">flgK</name>
    <name evidence="10" type="ORF">FHR92_002241</name>
</gene>
<reference evidence="10 11" key="1">
    <citation type="submission" date="2020-08" db="EMBL/GenBank/DDBJ databases">
        <title>Genomic Encyclopedia of Type Strains, Phase III (KMG-III): the genomes of soil and plant-associated and newly described type strains.</title>
        <authorList>
            <person name="Whitman W."/>
        </authorList>
    </citation>
    <scope>NUCLEOTIDE SEQUENCE [LARGE SCALE GENOMIC DNA]</scope>
    <source>
        <strain evidence="10 11">CECT 8693</strain>
    </source>
</reference>
<comment type="similarity">
    <text evidence="3 7">Belongs to the flagella basal body rod proteins family.</text>
</comment>
<evidence type="ECO:0000313" key="10">
    <source>
        <dbReference type="EMBL" id="MBA9085774.1"/>
    </source>
</evidence>
<keyword evidence="10" id="KW-0969">Cilium</keyword>
<dbReference type="RefSeq" id="WP_246334157.1">
    <property type="nucleotide sequence ID" value="NZ_JACJIP010000012.1"/>
</dbReference>
<dbReference type="InterPro" id="IPR002371">
    <property type="entry name" value="FlgK"/>
</dbReference>
<dbReference type="GO" id="GO:0009424">
    <property type="term" value="C:bacterial-type flagellum hook"/>
    <property type="evidence" value="ECO:0007669"/>
    <property type="project" value="UniProtKB-UniRule"/>
</dbReference>
<dbReference type="InterPro" id="IPR010930">
    <property type="entry name" value="Flg_bb/hook_C_dom"/>
</dbReference>
<dbReference type="EMBL" id="JACJIP010000012">
    <property type="protein sequence ID" value="MBA9085774.1"/>
    <property type="molecule type" value="Genomic_DNA"/>
</dbReference>
<evidence type="ECO:0000259" key="9">
    <source>
        <dbReference type="Pfam" id="PF22638"/>
    </source>
</evidence>
<dbReference type="GO" id="GO:0005198">
    <property type="term" value="F:structural molecule activity"/>
    <property type="evidence" value="ECO:0007669"/>
    <property type="project" value="UniProtKB-UniRule"/>
</dbReference>
<evidence type="ECO:0000256" key="3">
    <source>
        <dbReference type="ARBA" id="ARBA00009677"/>
    </source>
</evidence>
<dbReference type="AlphaFoldDB" id="A0A7W3XRQ5"/>
<dbReference type="GO" id="GO:0005576">
    <property type="term" value="C:extracellular region"/>
    <property type="evidence" value="ECO:0007669"/>
    <property type="project" value="UniProtKB-SubCell"/>
</dbReference>
<feature type="domain" description="Flagellar hook-associated protein FlgK helical" evidence="9">
    <location>
        <begin position="106"/>
        <end position="368"/>
    </location>
</feature>
<comment type="caution">
    <text evidence="10">The sequence shown here is derived from an EMBL/GenBank/DDBJ whole genome shotgun (WGS) entry which is preliminary data.</text>
</comment>
<evidence type="ECO:0000256" key="7">
    <source>
        <dbReference type="RuleBase" id="RU362065"/>
    </source>
</evidence>
<organism evidence="10 11">
    <name type="scientific">Fontibacillus solani</name>
    <dbReference type="NCBI Taxonomy" id="1572857"/>
    <lineage>
        <taxon>Bacteria</taxon>
        <taxon>Bacillati</taxon>
        <taxon>Bacillota</taxon>
        <taxon>Bacilli</taxon>
        <taxon>Bacillales</taxon>
        <taxon>Paenibacillaceae</taxon>
        <taxon>Fontibacillus</taxon>
    </lineage>
</organism>
<keyword evidence="11" id="KW-1185">Reference proteome</keyword>
<keyword evidence="10" id="KW-0282">Flagellum</keyword>
<keyword evidence="6 7" id="KW-0975">Bacterial flagellum</keyword>
<dbReference type="GO" id="GO:0044780">
    <property type="term" value="P:bacterial-type flagellum assembly"/>
    <property type="evidence" value="ECO:0007669"/>
    <property type="project" value="InterPro"/>
</dbReference>
<evidence type="ECO:0000259" key="8">
    <source>
        <dbReference type="Pfam" id="PF06429"/>
    </source>
</evidence>
<dbReference type="NCBIfam" id="TIGR02492">
    <property type="entry name" value="flgK_ends"/>
    <property type="match status" value="1"/>
</dbReference>
<sequence>MMMTSTFHGIETSKRALFVNTTSMQTLGHNISNASTEGYSRQRVNQTEARPIWAMGMTKSQQPGMLGTGVEYGSITRVRDTFLDTQYRRENQFLGSWEVVNATMVSIQGILNEPSGSGLATVMDDFWNAWETLNRDPSLLSARVAVAGAASNMTDTFKHISESLINLTNDVTSNIDKKVMEANNLLDNIASLNVLIRDNESFGDNANDYRDQRDLLIDKLSTIVDVQFAEDEVGMVNITAAGVNVITGDAVTYLTAANAATATAGQLNGYTKSLAETQTIRDQLNAMVNTLATGETKVTLSNGYVTTSQLSALNQVTLEDGTVIPAGQVIPAGSRIASSMDILVNGFNGLHELGYTLTEPTTSGVPFFVSTGGGFTIDDIRVNPDILADTNKIAASSKFENVNGADKVIRGNSDIANALASLRDALFTFPANLTSLSKGTTDDYFRALAGDLGIRAANTQRNFNNQQSMADNLQIQRQEISGVSIDEELADMIRFQQAYNAAARNMTTVDEMLDRVINSMGIVGR</sequence>
<accession>A0A7W3XRQ5</accession>
<protein>
    <recommendedName>
        <fullName evidence="4 7">Flagellar hook-associated protein 1</fullName>
        <shortName evidence="7">HAP1</shortName>
    </recommendedName>
</protein>
<proteinExistence type="inferred from homology"/>
<dbReference type="PANTHER" id="PTHR30033">
    <property type="entry name" value="FLAGELLAR HOOK-ASSOCIATED PROTEIN 1"/>
    <property type="match status" value="1"/>
</dbReference>
<comment type="subcellular location">
    <subcellularLocation>
        <location evidence="1 7">Bacterial flagellum</location>
    </subcellularLocation>
    <subcellularLocation>
        <location evidence="2 7">Secreted</location>
    </subcellularLocation>
</comment>
<evidence type="ECO:0000256" key="4">
    <source>
        <dbReference type="ARBA" id="ARBA00016244"/>
    </source>
</evidence>
<evidence type="ECO:0000313" key="11">
    <source>
        <dbReference type="Proteomes" id="UP000567067"/>
    </source>
</evidence>
<dbReference type="Pfam" id="PF22638">
    <property type="entry name" value="FlgK_D1"/>
    <property type="match status" value="1"/>
</dbReference>
<dbReference type="InterPro" id="IPR053927">
    <property type="entry name" value="FlgK_helical"/>
</dbReference>
<evidence type="ECO:0000256" key="6">
    <source>
        <dbReference type="ARBA" id="ARBA00023143"/>
    </source>
</evidence>
<evidence type="ECO:0000256" key="1">
    <source>
        <dbReference type="ARBA" id="ARBA00004365"/>
    </source>
</evidence>
<name>A0A7W3XRQ5_9BACL</name>
<dbReference type="SUPFAM" id="SSF64518">
    <property type="entry name" value="Phase 1 flagellin"/>
    <property type="match status" value="1"/>
</dbReference>
<evidence type="ECO:0000256" key="2">
    <source>
        <dbReference type="ARBA" id="ARBA00004613"/>
    </source>
</evidence>
<dbReference type="Pfam" id="PF06429">
    <property type="entry name" value="Flg_bbr_C"/>
    <property type="match status" value="1"/>
</dbReference>
<dbReference type="PRINTS" id="PR01005">
    <property type="entry name" value="FLGHOOKAP1"/>
</dbReference>